<dbReference type="PROSITE" id="PS50181">
    <property type="entry name" value="FBOX"/>
    <property type="match status" value="1"/>
</dbReference>
<dbReference type="Proteomes" id="UP001362999">
    <property type="component" value="Unassembled WGS sequence"/>
</dbReference>
<dbReference type="InterPro" id="IPR001810">
    <property type="entry name" value="F-box_dom"/>
</dbReference>
<dbReference type="AlphaFoldDB" id="A0AAV9ZD46"/>
<dbReference type="Gene3D" id="1.20.1280.50">
    <property type="match status" value="1"/>
</dbReference>
<evidence type="ECO:0000313" key="2">
    <source>
        <dbReference type="EMBL" id="KAK6978169.1"/>
    </source>
</evidence>
<dbReference type="SMART" id="SM00256">
    <property type="entry name" value="FBOX"/>
    <property type="match status" value="1"/>
</dbReference>
<gene>
    <name evidence="2" type="ORF">R3P38DRAFT_2665347</name>
</gene>
<evidence type="ECO:0000259" key="1">
    <source>
        <dbReference type="PROSITE" id="PS50181"/>
    </source>
</evidence>
<reference evidence="2 3" key="1">
    <citation type="journal article" date="2024" name="J Genomics">
        <title>Draft genome sequencing and assembly of Favolaschia claudopus CIRM-BRFM 2984 isolated from oak limbs.</title>
        <authorList>
            <person name="Navarro D."/>
            <person name="Drula E."/>
            <person name="Chaduli D."/>
            <person name="Cazenave R."/>
            <person name="Ahrendt S."/>
            <person name="Wang J."/>
            <person name="Lipzen A."/>
            <person name="Daum C."/>
            <person name="Barry K."/>
            <person name="Grigoriev I.V."/>
            <person name="Favel A."/>
            <person name="Rosso M.N."/>
            <person name="Martin F."/>
        </authorList>
    </citation>
    <scope>NUCLEOTIDE SEQUENCE [LARGE SCALE GENOMIC DNA]</scope>
    <source>
        <strain evidence="2 3">CIRM-BRFM 2984</strain>
    </source>
</reference>
<dbReference type="InterPro" id="IPR036047">
    <property type="entry name" value="F-box-like_dom_sf"/>
</dbReference>
<comment type="caution">
    <text evidence="2">The sequence shown here is derived from an EMBL/GenBank/DDBJ whole genome shotgun (WGS) entry which is preliminary data.</text>
</comment>
<name>A0AAV9ZD46_9AGAR</name>
<dbReference type="Pfam" id="PF12937">
    <property type="entry name" value="F-box-like"/>
    <property type="match status" value="1"/>
</dbReference>
<evidence type="ECO:0000313" key="3">
    <source>
        <dbReference type="Proteomes" id="UP001362999"/>
    </source>
</evidence>
<proteinExistence type="predicted"/>
<feature type="domain" description="F-box" evidence="1">
    <location>
        <begin position="278"/>
        <end position="327"/>
    </location>
</feature>
<keyword evidence="3" id="KW-1185">Reference proteome</keyword>
<dbReference type="EMBL" id="JAWWNJ010000161">
    <property type="protein sequence ID" value="KAK6978169.1"/>
    <property type="molecule type" value="Genomic_DNA"/>
</dbReference>
<dbReference type="SUPFAM" id="SSF81383">
    <property type="entry name" value="F-box domain"/>
    <property type="match status" value="1"/>
</dbReference>
<protein>
    <submittedName>
        <fullName evidence="2">F-box domain-containing protein</fullName>
    </submittedName>
</protein>
<accession>A0AAV9ZD46</accession>
<organism evidence="2 3">
    <name type="scientific">Favolaschia claudopus</name>
    <dbReference type="NCBI Taxonomy" id="2862362"/>
    <lineage>
        <taxon>Eukaryota</taxon>
        <taxon>Fungi</taxon>
        <taxon>Dikarya</taxon>
        <taxon>Basidiomycota</taxon>
        <taxon>Agaricomycotina</taxon>
        <taxon>Agaricomycetes</taxon>
        <taxon>Agaricomycetidae</taxon>
        <taxon>Agaricales</taxon>
        <taxon>Marasmiineae</taxon>
        <taxon>Mycenaceae</taxon>
        <taxon>Favolaschia</taxon>
    </lineage>
</organism>
<sequence length="396" mass="45535">MYFCVLSALSPYGGGPTSLTYDESDDIAELALQLAEEVAPTLEGKLSFADIQILLQDTLRLLSDDQRWLLDFTGRNTYDWQEDDFCYTGLVIGPQGSSPKIQVRRVERYSYDYRKWEILVVQCDDGEVRISEPTRYGGKSASFFCWERPYLYFKTWLRFSSPSISDLDDTAFAEKLFLLVDSDHDNCLHRRTVSNLLPCISYGVIKNTEEDGEEELFRTMRVGSKAVADTIAAGKQGCDLWPALAADFGVWMVTRPDVWPPPPARLDSTAVPLQSRSETIFETLPRELLLQILLLLPLHDLFSLQLLSHSFRALISLLLDEVLWHHVHRGNFRWVLPVAEVKGEVKRANSAAINSRDFPFSSFLRECLQNSDSMRNRQRLWRISQQFTLLWENRFV</sequence>